<feature type="transmembrane region" description="Helical" evidence="1">
    <location>
        <begin position="125"/>
        <end position="146"/>
    </location>
</feature>
<keyword evidence="1" id="KW-1133">Transmembrane helix</keyword>
<feature type="transmembrane region" description="Helical" evidence="1">
    <location>
        <begin position="93"/>
        <end position="113"/>
    </location>
</feature>
<keyword evidence="1" id="KW-0472">Membrane</keyword>
<dbReference type="Pfam" id="PF14325">
    <property type="entry name" value="DUF4383"/>
    <property type="match status" value="1"/>
</dbReference>
<feature type="transmembrane region" description="Helical" evidence="1">
    <location>
        <begin position="21"/>
        <end position="41"/>
    </location>
</feature>
<protein>
    <submittedName>
        <fullName evidence="2">DUF4383 domain-containing protein</fullName>
    </submittedName>
</protein>
<name>A0ABY3WC55_9MICC</name>
<gene>
    <name evidence="2" type="ORF">MNQ99_15405</name>
</gene>
<evidence type="ECO:0000313" key="3">
    <source>
        <dbReference type="Proteomes" id="UP000829069"/>
    </source>
</evidence>
<dbReference type="Proteomes" id="UP000829069">
    <property type="component" value="Chromosome"/>
</dbReference>
<keyword evidence="3" id="KW-1185">Reference proteome</keyword>
<sequence length="156" mass="16548">MTTASPHAGHAHVSRGNVRNAAMTSGIVLFVIGVLGFIPGITMNYGEMAFAGGSEAKLLNVFQVSVLLNIVYLVVGVVGYIMSRTASAAREFLMGAGILYLALWLYGLIVGPAEYGANFLSTNTATNWLNFVLGAVMLALGITYMMRRGDEAHETA</sequence>
<keyword evidence="1" id="KW-0812">Transmembrane</keyword>
<organism evidence="2 3">
    <name type="scientific">Arthrobacter sulfonylureivorans</name>
    <dbReference type="NCBI Taxonomy" id="2486855"/>
    <lineage>
        <taxon>Bacteria</taxon>
        <taxon>Bacillati</taxon>
        <taxon>Actinomycetota</taxon>
        <taxon>Actinomycetes</taxon>
        <taxon>Micrococcales</taxon>
        <taxon>Micrococcaceae</taxon>
        <taxon>Arthrobacter</taxon>
    </lineage>
</organism>
<evidence type="ECO:0000313" key="2">
    <source>
        <dbReference type="EMBL" id="UNK45304.1"/>
    </source>
</evidence>
<feature type="transmembrane region" description="Helical" evidence="1">
    <location>
        <begin position="61"/>
        <end position="81"/>
    </location>
</feature>
<reference evidence="2 3" key="1">
    <citation type="submission" date="2022-03" db="EMBL/GenBank/DDBJ databases">
        <title>Isotopic signatures of nitrous oxide derived from detoxification processes.</title>
        <authorList>
            <person name="Behrendt U."/>
            <person name="Buchen C."/>
            <person name="Well R."/>
            <person name="Ulrich A."/>
            <person name="Rohe L."/>
            <person name="Kolb S."/>
            <person name="Schloter M."/>
            <person name="Horn M.A."/>
            <person name="Augustin J."/>
        </authorList>
    </citation>
    <scope>NUCLEOTIDE SEQUENCE [LARGE SCALE GENOMIC DNA]</scope>
    <source>
        <strain evidence="2 3">S4-C24</strain>
    </source>
</reference>
<evidence type="ECO:0000256" key="1">
    <source>
        <dbReference type="SAM" id="Phobius"/>
    </source>
</evidence>
<dbReference type="RefSeq" id="WP_241913556.1">
    <property type="nucleotide sequence ID" value="NZ_CP093326.1"/>
</dbReference>
<proteinExistence type="predicted"/>
<accession>A0ABY3WC55</accession>
<dbReference type="EMBL" id="CP093326">
    <property type="protein sequence ID" value="UNK45304.1"/>
    <property type="molecule type" value="Genomic_DNA"/>
</dbReference>